<reference evidence="1" key="2">
    <citation type="submission" date="2022-06" db="EMBL/GenBank/DDBJ databases">
        <title>Thermospira aquatica gen. nov., sp. nov.</title>
        <authorList>
            <person name="Ben Ali Gam Z."/>
            <person name="Labat M."/>
        </authorList>
    </citation>
    <scope>NUCLEOTIDE SEQUENCE</scope>
    <source>
        <strain evidence="1">F1F22</strain>
    </source>
</reference>
<name>A0AAX3BDW9_9SPIR</name>
<sequence>MKVFTLLREAIEGLFILVEKMELWFMRRKKPSAKVIKEIRRYYSR</sequence>
<proteinExistence type="predicted"/>
<gene>
    <name evidence="1" type="ORF">KDW03_01590</name>
</gene>
<dbReference type="AlphaFoldDB" id="A0AAX3BDW9"/>
<organism evidence="1 2">
    <name type="scientific">Thermospira aquatica</name>
    <dbReference type="NCBI Taxonomy" id="2828656"/>
    <lineage>
        <taxon>Bacteria</taxon>
        <taxon>Pseudomonadati</taxon>
        <taxon>Spirochaetota</taxon>
        <taxon>Spirochaetia</taxon>
        <taxon>Brevinematales</taxon>
        <taxon>Thermospiraceae</taxon>
        <taxon>Thermospira</taxon>
    </lineage>
</organism>
<dbReference type="RefSeq" id="WP_271435650.1">
    <property type="nucleotide sequence ID" value="NZ_CP073355.1"/>
</dbReference>
<dbReference type="EMBL" id="CP073355">
    <property type="protein sequence ID" value="URA10522.1"/>
    <property type="molecule type" value="Genomic_DNA"/>
</dbReference>
<protein>
    <submittedName>
        <fullName evidence="1">Uncharacterized protein</fullName>
    </submittedName>
</protein>
<reference evidence="1" key="1">
    <citation type="submission" date="2021-04" db="EMBL/GenBank/DDBJ databases">
        <authorList>
            <person name="Postec A."/>
        </authorList>
    </citation>
    <scope>NUCLEOTIDE SEQUENCE</scope>
    <source>
        <strain evidence="1">F1F22</strain>
    </source>
</reference>
<accession>A0AAX3BDW9</accession>
<keyword evidence="2" id="KW-1185">Reference proteome</keyword>
<evidence type="ECO:0000313" key="1">
    <source>
        <dbReference type="EMBL" id="URA10522.1"/>
    </source>
</evidence>
<dbReference type="Proteomes" id="UP001056539">
    <property type="component" value="Chromosome"/>
</dbReference>
<evidence type="ECO:0000313" key="2">
    <source>
        <dbReference type="Proteomes" id="UP001056539"/>
    </source>
</evidence>
<dbReference type="KEGG" id="taqu:KDW03_01590"/>